<dbReference type="PATRIC" id="fig|1359193.3.peg.413"/>
<comment type="caution">
    <text evidence="1">The sequence shown here is derived from an EMBL/GenBank/DDBJ whole genome shotgun (WGS) entry which is preliminary data.</text>
</comment>
<dbReference type="AlphaFoldDB" id="A0A0F3QA66"/>
<proteinExistence type="predicted"/>
<dbReference type="EMBL" id="LAOI01000001">
    <property type="protein sequence ID" value="KJV89453.1"/>
    <property type="molecule type" value="Genomic_DNA"/>
</dbReference>
<keyword evidence="2" id="KW-1185">Reference proteome</keyword>
<sequence length="40" mass="4825">MFYVIPAEAGIQKKKNKYSKFLELKARFISLYARFLLLRE</sequence>
<evidence type="ECO:0000313" key="1">
    <source>
        <dbReference type="EMBL" id="KJV89453.1"/>
    </source>
</evidence>
<gene>
    <name evidence="1" type="ORF">RBEAN4_0431</name>
</gene>
<reference evidence="1 2" key="1">
    <citation type="submission" date="2015-02" db="EMBL/GenBank/DDBJ databases">
        <title>Genome Sequencing of Rickettsiales.</title>
        <authorList>
            <person name="Daugherty S.C."/>
            <person name="Su Q."/>
            <person name="Abolude K."/>
            <person name="Beier-Sexton M."/>
            <person name="Carlyon J.A."/>
            <person name="Carter R."/>
            <person name="Day N.P."/>
            <person name="Dumler S.J."/>
            <person name="Dyachenko V."/>
            <person name="Godinez A."/>
            <person name="Kurtti T.J."/>
            <person name="Lichay M."/>
            <person name="Mullins K.E."/>
            <person name="Ott S."/>
            <person name="Pappas-Brown V."/>
            <person name="Paris D.H."/>
            <person name="Patel P."/>
            <person name="Richards A.L."/>
            <person name="Sadzewicz L."/>
            <person name="Sears K."/>
            <person name="Seidman D."/>
            <person name="Sengamalay N."/>
            <person name="Stenos J."/>
            <person name="Tallon L.J."/>
            <person name="Vincent G."/>
            <person name="Fraser C.M."/>
            <person name="Munderloh U."/>
            <person name="Dunning-Hotopp J.C."/>
        </authorList>
    </citation>
    <scope>NUCLEOTIDE SEQUENCE [LARGE SCALE GENOMIC DNA]</scope>
    <source>
        <strain evidence="1 2">RML An4</strain>
    </source>
</reference>
<accession>A0A0F3QA66</accession>
<organism evidence="1 2">
    <name type="scientific">Rickettsia bellii str. RML An4</name>
    <dbReference type="NCBI Taxonomy" id="1359193"/>
    <lineage>
        <taxon>Bacteria</taxon>
        <taxon>Pseudomonadati</taxon>
        <taxon>Pseudomonadota</taxon>
        <taxon>Alphaproteobacteria</taxon>
        <taxon>Rickettsiales</taxon>
        <taxon>Rickettsiaceae</taxon>
        <taxon>Rickettsieae</taxon>
        <taxon>Rickettsia</taxon>
        <taxon>belli group</taxon>
    </lineage>
</organism>
<name>A0A0F3QA66_RICBE</name>
<dbReference type="Proteomes" id="UP000033661">
    <property type="component" value="Unassembled WGS sequence"/>
</dbReference>
<evidence type="ECO:0000313" key="2">
    <source>
        <dbReference type="Proteomes" id="UP000033661"/>
    </source>
</evidence>
<protein>
    <submittedName>
        <fullName evidence="1">Uncharacterized protein</fullName>
    </submittedName>
</protein>